<evidence type="ECO:0000313" key="2">
    <source>
        <dbReference type="Proteomes" id="UP000028547"/>
    </source>
</evidence>
<comment type="caution">
    <text evidence="1">The sequence shown here is derived from an EMBL/GenBank/DDBJ whole genome shotgun (WGS) entry which is preliminary data.</text>
</comment>
<name>A0A084SV54_9BACT</name>
<dbReference type="EMBL" id="JPMI01000098">
    <property type="protein sequence ID" value="KFA92339.1"/>
    <property type="molecule type" value="Genomic_DNA"/>
</dbReference>
<proteinExistence type="predicted"/>
<dbReference type="Proteomes" id="UP000028547">
    <property type="component" value="Unassembled WGS sequence"/>
</dbReference>
<sequence length="214" mass="23801">MTTAGNIMRSRALLVSESLRYTPGDVQGHRVVSMWGDGFIGVAAALNASEYVVLLLPGVALLRERKPDTSVGEALFCEAQVQRGTAVLTINVAWRESAATPQQWRDTFAEDLDLERQSAVFRDKLEFVDVPEAFRHLPDRVVRRYVPKSNPARLFQDVWLGASRINFELMASVDNPNEAAPRGLDPLVEQAEVFVDRELIRSWPGVEAGPMKAP</sequence>
<evidence type="ECO:0000313" key="1">
    <source>
        <dbReference type="EMBL" id="KFA92339.1"/>
    </source>
</evidence>
<reference evidence="1 2" key="1">
    <citation type="submission" date="2014-07" db="EMBL/GenBank/DDBJ databases">
        <title>Draft Genome Sequence of Gephyronic Acid Producer, Cystobacter violaceus Strain Cb vi76.</title>
        <authorList>
            <person name="Stevens D.C."/>
            <person name="Young J."/>
            <person name="Carmichael R."/>
            <person name="Tan J."/>
            <person name="Taylor R.E."/>
        </authorList>
    </citation>
    <scope>NUCLEOTIDE SEQUENCE [LARGE SCALE GENOMIC DNA]</scope>
    <source>
        <strain evidence="1 2">Cb vi76</strain>
    </source>
</reference>
<gene>
    <name evidence="1" type="ORF">Q664_16180</name>
</gene>
<protein>
    <submittedName>
        <fullName evidence="1">Uncharacterized protein</fullName>
    </submittedName>
</protein>
<dbReference type="RefSeq" id="WP_043395371.1">
    <property type="nucleotide sequence ID" value="NZ_JPMI01000098.1"/>
</dbReference>
<accession>A0A084SV54</accession>
<organism evidence="1 2">
    <name type="scientific">Archangium violaceum Cb vi76</name>
    <dbReference type="NCBI Taxonomy" id="1406225"/>
    <lineage>
        <taxon>Bacteria</taxon>
        <taxon>Pseudomonadati</taxon>
        <taxon>Myxococcota</taxon>
        <taxon>Myxococcia</taxon>
        <taxon>Myxococcales</taxon>
        <taxon>Cystobacterineae</taxon>
        <taxon>Archangiaceae</taxon>
        <taxon>Archangium</taxon>
    </lineage>
</organism>
<dbReference type="AlphaFoldDB" id="A0A084SV54"/>